<organism evidence="2 3">
    <name type="scientific">Kribbella rubisoli</name>
    <dbReference type="NCBI Taxonomy" id="3075929"/>
    <lineage>
        <taxon>Bacteria</taxon>
        <taxon>Bacillati</taxon>
        <taxon>Actinomycetota</taxon>
        <taxon>Actinomycetes</taxon>
        <taxon>Propionibacteriales</taxon>
        <taxon>Kribbellaceae</taxon>
        <taxon>Kribbella</taxon>
    </lineage>
</organism>
<dbReference type="AlphaFoldDB" id="A0A4Q7WXU0"/>
<evidence type="ECO:0000256" key="1">
    <source>
        <dbReference type="SAM" id="MobiDB-lite"/>
    </source>
</evidence>
<keyword evidence="3" id="KW-1185">Reference proteome</keyword>
<gene>
    <name evidence="2" type="ORF">EV645_2958</name>
</gene>
<evidence type="ECO:0008006" key="4">
    <source>
        <dbReference type="Google" id="ProtNLM"/>
    </source>
</evidence>
<dbReference type="EMBL" id="SHKR01000012">
    <property type="protein sequence ID" value="RZU15421.1"/>
    <property type="molecule type" value="Genomic_DNA"/>
</dbReference>
<feature type="compositionally biased region" description="Gly residues" evidence="1">
    <location>
        <begin position="1"/>
        <end position="14"/>
    </location>
</feature>
<name>A0A4Q7WXU0_9ACTN</name>
<sequence>MTAGTGTTGTGGIGTSATGGTARTVIGGTRRTGTAAIGIDTASNEKRPEPCAPAVSCCAQEAAIWGCLIAHLKLLSVPAHAFVDESIRSGYLLSAAVIATGDLSVARGKLRELCKPGQRRLHMKDENDGRRREILSTLTGLNIEVYLYRASVTGRPIRDGRDECLRALVPELLQLDVTRLVIESCSQDLRDQQIVQPISNRLAVPGRFTFLHSVPAAEPMLWAADAAAWAFGKGGDWRRRVDGILAGFAQLS</sequence>
<proteinExistence type="predicted"/>
<dbReference type="Proteomes" id="UP000292027">
    <property type="component" value="Unassembled WGS sequence"/>
</dbReference>
<feature type="region of interest" description="Disordered" evidence="1">
    <location>
        <begin position="1"/>
        <end position="25"/>
    </location>
</feature>
<accession>A0A4Q7WXU0</accession>
<feature type="compositionally biased region" description="Low complexity" evidence="1">
    <location>
        <begin position="15"/>
        <end position="25"/>
    </location>
</feature>
<evidence type="ECO:0000313" key="2">
    <source>
        <dbReference type="EMBL" id="RZU15421.1"/>
    </source>
</evidence>
<reference evidence="2 3" key="1">
    <citation type="journal article" date="2015" name="Stand. Genomic Sci.">
        <title>Genomic Encyclopedia of Bacterial and Archaeal Type Strains, Phase III: the genomes of soil and plant-associated and newly described type strains.</title>
        <authorList>
            <person name="Whitman W.B."/>
            <person name="Woyke T."/>
            <person name="Klenk H.P."/>
            <person name="Zhou Y."/>
            <person name="Lilburn T.G."/>
            <person name="Beck B.J."/>
            <person name="De Vos P."/>
            <person name="Vandamme P."/>
            <person name="Eisen J.A."/>
            <person name="Garrity G."/>
            <person name="Hugenholtz P."/>
            <person name="Kyrpides N.C."/>
        </authorList>
    </citation>
    <scope>NUCLEOTIDE SEQUENCE [LARGE SCALE GENOMIC DNA]</scope>
    <source>
        <strain evidence="2 3">VKM Ac-2540</strain>
    </source>
</reference>
<comment type="caution">
    <text evidence="2">The sequence shown here is derived from an EMBL/GenBank/DDBJ whole genome shotgun (WGS) entry which is preliminary data.</text>
</comment>
<protein>
    <recommendedName>
        <fullName evidence="4">DUF3800 domain-containing protein</fullName>
    </recommendedName>
</protein>
<evidence type="ECO:0000313" key="3">
    <source>
        <dbReference type="Proteomes" id="UP000292027"/>
    </source>
</evidence>